<evidence type="ECO:0000256" key="7">
    <source>
        <dbReference type="ARBA" id="ARBA00023027"/>
    </source>
</evidence>
<organism evidence="13 14">
    <name type="scientific">candidate division WS6 bacterium OLB20</name>
    <dbReference type="NCBI Taxonomy" id="1617426"/>
    <lineage>
        <taxon>Bacteria</taxon>
        <taxon>Candidatus Dojkabacteria</taxon>
    </lineage>
</organism>
<accession>A0A136LW64</accession>
<dbReference type="Gene3D" id="3.90.25.10">
    <property type="entry name" value="UDP-galactose 4-epimerase, domain 1"/>
    <property type="match status" value="1"/>
</dbReference>
<dbReference type="AlphaFoldDB" id="A0A136LW64"/>
<protein>
    <recommendedName>
        <fullName evidence="6">UDP-glucose 4-epimerase</fullName>
        <ecNumber evidence="5">5.1.3.2</ecNumber>
    </recommendedName>
    <alternativeName>
        <fullName evidence="11">Galactowaldenase</fullName>
    </alternativeName>
    <alternativeName>
        <fullName evidence="10">UDP-galactose 4-epimerase</fullName>
    </alternativeName>
</protein>
<sequence length="266" mass="29395">MHILITGGAGYIGSHTALVLLQQGHTVTILDHLEKDKEEILNAVRTHGGEFELLQTELKSLAEVRTKLAGRTFDAVIHFAASIEVGISTQEPVQFVNNNVVGSQHLFDILITNGVKNFVFSSSAAVYGTPERVPIKEDDPLHPENPYALTKHITEQILESYTKFAGINVVALRYFNPAGSYKGVMGERHRPETHLIPRLLHGLLADDFRLKVFGTDYDTPDGTALRDYIHVMDLADAHAACIDYLQHHKGFSAFNVGTVPGRAFLM</sequence>
<evidence type="ECO:0000256" key="10">
    <source>
        <dbReference type="ARBA" id="ARBA00031367"/>
    </source>
</evidence>
<name>A0A136LW64_9BACT</name>
<comment type="similarity">
    <text evidence="4">Belongs to the NAD(P)-dependent epimerase/dehydratase family.</text>
</comment>
<dbReference type="NCBIfam" id="TIGR01179">
    <property type="entry name" value="galE"/>
    <property type="match status" value="1"/>
</dbReference>
<dbReference type="GO" id="GO:0006012">
    <property type="term" value="P:galactose metabolic process"/>
    <property type="evidence" value="ECO:0007669"/>
    <property type="project" value="UniProtKB-UniPathway"/>
</dbReference>
<dbReference type="EC" id="5.1.3.2" evidence="5"/>
<comment type="catalytic activity">
    <reaction evidence="1">
        <text>UDP-alpha-D-glucose = UDP-alpha-D-galactose</text>
        <dbReference type="Rhea" id="RHEA:22168"/>
        <dbReference type="ChEBI" id="CHEBI:58885"/>
        <dbReference type="ChEBI" id="CHEBI:66914"/>
        <dbReference type="EC" id="5.1.3.2"/>
    </reaction>
</comment>
<comment type="cofactor">
    <cofactor evidence="2">
        <name>NAD(+)</name>
        <dbReference type="ChEBI" id="CHEBI:57540"/>
    </cofactor>
</comment>
<keyword evidence="8 13" id="KW-0413">Isomerase</keyword>
<proteinExistence type="inferred from homology"/>
<dbReference type="SUPFAM" id="SSF51735">
    <property type="entry name" value="NAD(P)-binding Rossmann-fold domains"/>
    <property type="match status" value="1"/>
</dbReference>
<dbReference type="EMBL" id="JYNZ01000006">
    <property type="protein sequence ID" value="KXK25847.1"/>
    <property type="molecule type" value="Genomic_DNA"/>
</dbReference>
<dbReference type="InterPro" id="IPR036291">
    <property type="entry name" value="NAD(P)-bd_dom_sf"/>
</dbReference>
<evidence type="ECO:0000256" key="9">
    <source>
        <dbReference type="ARBA" id="ARBA00023277"/>
    </source>
</evidence>
<dbReference type="STRING" id="1617426.TR69_WS6001001453"/>
<dbReference type="UniPathway" id="UPA00214"/>
<evidence type="ECO:0000313" key="13">
    <source>
        <dbReference type="EMBL" id="KXK25847.1"/>
    </source>
</evidence>
<dbReference type="PANTHER" id="PTHR43725:SF53">
    <property type="entry name" value="UDP-ARABINOSE 4-EPIMERASE 1"/>
    <property type="match status" value="1"/>
</dbReference>
<evidence type="ECO:0000256" key="11">
    <source>
        <dbReference type="ARBA" id="ARBA00033067"/>
    </source>
</evidence>
<dbReference type="GO" id="GO:0003978">
    <property type="term" value="F:UDP-glucose 4-epimerase activity"/>
    <property type="evidence" value="ECO:0007669"/>
    <property type="project" value="UniProtKB-EC"/>
</dbReference>
<keyword evidence="9" id="KW-0119">Carbohydrate metabolism</keyword>
<dbReference type="InterPro" id="IPR005886">
    <property type="entry name" value="UDP_G4E"/>
</dbReference>
<evidence type="ECO:0000256" key="8">
    <source>
        <dbReference type="ARBA" id="ARBA00023235"/>
    </source>
</evidence>
<evidence type="ECO:0000313" key="14">
    <source>
        <dbReference type="Proteomes" id="UP000070457"/>
    </source>
</evidence>
<evidence type="ECO:0000256" key="5">
    <source>
        <dbReference type="ARBA" id="ARBA00013189"/>
    </source>
</evidence>
<evidence type="ECO:0000256" key="2">
    <source>
        <dbReference type="ARBA" id="ARBA00001911"/>
    </source>
</evidence>
<feature type="domain" description="NAD-dependent epimerase/dehydratase" evidence="12">
    <location>
        <begin position="3"/>
        <end position="257"/>
    </location>
</feature>
<evidence type="ECO:0000256" key="1">
    <source>
        <dbReference type="ARBA" id="ARBA00000083"/>
    </source>
</evidence>
<keyword evidence="7" id="KW-0520">NAD</keyword>
<dbReference type="Proteomes" id="UP000070457">
    <property type="component" value="Unassembled WGS sequence"/>
</dbReference>
<evidence type="ECO:0000256" key="4">
    <source>
        <dbReference type="ARBA" id="ARBA00007637"/>
    </source>
</evidence>
<evidence type="ECO:0000259" key="12">
    <source>
        <dbReference type="Pfam" id="PF01370"/>
    </source>
</evidence>
<gene>
    <name evidence="13" type="primary">galE_2</name>
    <name evidence="13" type="ORF">TR69_WS6001001453</name>
</gene>
<dbReference type="InterPro" id="IPR001509">
    <property type="entry name" value="Epimerase_deHydtase"/>
</dbReference>
<comment type="caution">
    <text evidence="13">The sequence shown here is derived from an EMBL/GenBank/DDBJ whole genome shotgun (WGS) entry which is preliminary data.</text>
</comment>
<evidence type="ECO:0000256" key="3">
    <source>
        <dbReference type="ARBA" id="ARBA00004947"/>
    </source>
</evidence>
<dbReference type="PANTHER" id="PTHR43725">
    <property type="entry name" value="UDP-GLUCOSE 4-EPIMERASE"/>
    <property type="match status" value="1"/>
</dbReference>
<dbReference type="Gene3D" id="3.40.50.720">
    <property type="entry name" value="NAD(P)-binding Rossmann-like Domain"/>
    <property type="match status" value="1"/>
</dbReference>
<dbReference type="Pfam" id="PF01370">
    <property type="entry name" value="Epimerase"/>
    <property type="match status" value="1"/>
</dbReference>
<evidence type="ECO:0000256" key="6">
    <source>
        <dbReference type="ARBA" id="ARBA00018569"/>
    </source>
</evidence>
<comment type="pathway">
    <text evidence="3">Carbohydrate metabolism; galactose metabolism.</text>
</comment>
<reference evidence="13 14" key="1">
    <citation type="submission" date="2015-02" db="EMBL/GenBank/DDBJ databases">
        <title>Improved understanding of the partial-nitritation anammox process through 23 genomes representing the majority of the microbial community.</title>
        <authorList>
            <person name="Speth D.R."/>
            <person name="In T Zandt M."/>
            <person name="Guerrero Cruz S."/>
            <person name="Jetten M.S."/>
            <person name="Dutilh B.E."/>
        </authorList>
    </citation>
    <scope>NUCLEOTIDE SEQUENCE [LARGE SCALE GENOMIC DNA]</scope>
    <source>
        <strain evidence="13">OLB20</strain>
    </source>
</reference>
<dbReference type="PATRIC" id="fig|1617426.3.peg.1431"/>